<evidence type="ECO:0000259" key="2">
    <source>
        <dbReference type="Pfam" id="PF13824"/>
    </source>
</evidence>
<keyword evidence="5" id="KW-1185">Reference proteome</keyword>
<feature type="region of interest" description="Disordered" evidence="1">
    <location>
        <begin position="241"/>
        <end position="283"/>
    </location>
</feature>
<dbReference type="RefSeq" id="XP_009542570.1">
    <property type="nucleotide sequence ID" value="XM_009544275.1"/>
</dbReference>
<dbReference type="FunCoup" id="W4KKZ8">
    <property type="interactions" value="68"/>
</dbReference>
<protein>
    <submittedName>
        <fullName evidence="4">Uncharacterized protein</fullName>
    </submittedName>
</protein>
<dbReference type="Proteomes" id="UP000030671">
    <property type="component" value="Unassembled WGS sequence"/>
</dbReference>
<dbReference type="AlphaFoldDB" id="W4KKZ8"/>
<dbReference type="eggNOG" id="ENOG502QQBW">
    <property type="taxonomic scope" value="Eukaryota"/>
</dbReference>
<dbReference type="KEGG" id="hir:HETIRDRAFT_245790"/>
<accession>W4KKZ8</accession>
<evidence type="ECO:0000259" key="3">
    <source>
        <dbReference type="Pfam" id="PF20179"/>
    </source>
</evidence>
<dbReference type="PANTHER" id="PTHR28069">
    <property type="entry name" value="GH20023P"/>
    <property type="match status" value="1"/>
</dbReference>
<dbReference type="HOGENOM" id="CLU_033072_0_0_1"/>
<evidence type="ECO:0000313" key="5">
    <source>
        <dbReference type="Proteomes" id="UP000030671"/>
    </source>
</evidence>
<gene>
    <name evidence="4" type="ORF">HETIRDRAFT_245790</name>
</gene>
<feature type="domain" description="Mitochondrial splicing suppressor 51 zinc-finger" evidence="2">
    <location>
        <begin position="33"/>
        <end position="88"/>
    </location>
</feature>
<dbReference type="PANTHER" id="PTHR28069:SF1">
    <property type="entry name" value="PROTEIN MSS51, MITOCHONDRIAL"/>
    <property type="match status" value="1"/>
</dbReference>
<dbReference type="EMBL" id="KI925455">
    <property type="protein sequence ID" value="ETW85741.1"/>
    <property type="molecule type" value="Genomic_DNA"/>
</dbReference>
<dbReference type="STRING" id="747525.W4KKZ8"/>
<reference evidence="4 5" key="1">
    <citation type="journal article" date="2012" name="New Phytol.">
        <title>Insight into trade-off between wood decay and parasitism from the genome of a fungal forest pathogen.</title>
        <authorList>
            <person name="Olson A."/>
            <person name="Aerts A."/>
            <person name="Asiegbu F."/>
            <person name="Belbahri L."/>
            <person name="Bouzid O."/>
            <person name="Broberg A."/>
            <person name="Canback B."/>
            <person name="Coutinho P.M."/>
            <person name="Cullen D."/>
            <person name="Dalman K."/>
            <person name="Deflorio G."/>
            <person name="van Diepen L.T."/>
            <person name="Dunand C."/>
            <person name="Duplessis S."/>
            <person name="Durling M."/>
            <person name="Gonthier P."/>
            <person name="Grimwood J."/>
            <person name="Fossdal C.G."/>
            <person name="Hansson D."/>
            <person name="Henrissat B."/>
            <person name="Hietala A."/>
            <person name="Himmelstrand K."/>
            <person name="Hoffmeister D."/>
            <person name="Hogberg N."/>
            <person name="James T.Y."/>
            <person name="Karlsson M."/>
            <person name="Kohler A."/>
            <person name="Kues U."/>
            <person name="Lee Y.H."/>
            <person name="Lin Y.C."/>
            <person name="Lind M."/>
            <person name="Lindquist E."/>
            <person name="Lombard V."/>
            <person name="Lucas S."/>
            <person name="Lunden K."/>
            <person name="Morin E."/>
            <person name="Murat C."/>
            <person name="Park J."/>
            <person name="Raffaello T."/>
            <person name="Rouze P."/>
            <person name="Salamov A."/>
            <person name="Schmutz J."/>
            <person name="Solheim H."/>
            <person name="Stahlberg J."/>
            <person name="Velez H."/>
            <person name="de Vries R.P."/>
            <person name="Wiebenga A."/>
            <person name="Woodward S."/>
            <person name="Yakovlev I."/>
            <person name="Garbelotto M."/>
            <person name="Martin F."/>
            <person name="Grigoriev I.V."/>
            <person name="Stenlid J."/>
        </authorList>
    </citation>
    <scope>NUCLEOTIDE SEQUENCE [LARGE SCALE GENOMIC DNA]</scope>
    <source>
        <strain evidence="4 5">TC 32-1</strain>
    </source>
</reference>
<dbReference type="Pfam" id="PF20179">
    <property type="entry name" value="MSS51_C"/>
    <property type="match status" value="1"/>
</dbReference>
<dbReference type="InterPro" id="IPR046824">
    <property type="entry name" value="Mss51-like_C"/>
</dbReference>
<feature type="non-terminal residue" evidence="4">
    <location>
        <position position="1"/>
    </location>
</feature>
<dbReference type="InParanoid" id="W4KKZ8"/>
<proteinExistence type="predicted"/>
<sequence>PVLSQDDLFHHFSQSPFPAVRARGEAIQSLAPCPVCAPEPRAEPKNVAFECPDCGWPTHCTEEHWKADEEHQKYCSRLREVNEDEHDLRSGRRLREFELPGPQDSESAISFANWDVFWYTRNFSSMDTERSRRHASKLLTYPITIGSTIHQYSNLTLSSQRLTPEGSRSLAALRSTLHGPMGTPETEEASASKPQMRIFILGARAESSLPPHVWEQLPLLFPSALFHLYFIGPQVSLPRPPNSGPATLKANTLPSTSSEASSGPKPEANTEPPKSQEEKPRARSSLELYGIPSYTVPYTPQLTITGIQCNYHEVHAQFQETFDPYTDLFFLFSPGFGFPSPNSVNEETGQPLLQVASPTEWGYDIPLLLTTKCPIFVTGFSPADVERDIKSLSTAPGVAGEFDWVITPGENAFGSEKWEVADFDPRVMVKTNWGIWGMRGKRRDIQ</sequence>
<name>W4KKZ8_HETIT</name>
<evidence type="ECO:0000313" key="4">
    <source>
        <dbReference type="EMBL" id="ETW85741.1"/>
    </source>
</evidence>
<evidence type="ECO:0000256" key="1">
    <source>
        <dbReference type="SAM" id="MobiDB-lite"/>
    </source>
</evidence>
<dbReference type="GeneID" id="20669088"/>
<feature type="compositionally biased region" description="Polar residues" evidence="1">
    <location>
        <begin position="249"/>
        <end position="261"/>
    </location>
</feature>
<organism evidence="4 5">
    <name type="scientific">Heterobasidion irregulare (strain TC 32-1)</name>
    <dbReference type="NCBI Taxonomy" id="747525"/>
    <lineage>
        <taxon>Eukaryota</taxon>
        <taxon>Fungi</taxon>
        <taxon>Dikarya</taxon>
        <taxon>Basidiomycota</taxon>
        <taxon>Agaricomycotina</taxon>
        <taxon>Agaricomycetes</taxon>
        <taxon>Russulales</taxon>
        <taxon>Bondarzewiaceae</taxon>
        <taxon>Heterobasidion</taxon>
        <taxon>Heterobasidion annosum species complex</taxon>
    </lineage>
</organism>
<feature type="domain" description="Mitochondrial splicing suppressor 51-like C-terminal" evidence="3">
    <location>
        <begin position="184"/>
        <end position="420"/>
    </location>
</feature>
<dbReference type="InterPro" id="IPR032717">
    <property type="entry name" value="Mss51_Znf"/>
</dbReference>
<dbReference type="OrthoDB" id="5282002at2759"/>
<dbReference type="Pfam" id="PF13824">
    <property type="entry name" value="zf-Mss51"/>
    <property type="match status" value="1"/>
</dbReference>
<feature type="non-terminal residue" evidence="4">
    <location>
        <position position="446"/>
    </location>
</feature>